<feature type="domain" description="Fe/B12 periplasmic-binding" evidence="1">
    <location>
        <begin position="74"/>
        <end position="91"/>
    </location>
</feature>
<organism evidence="2 3">
    <name type="scientific">Georgenia halotolerans</name>
    <dbReference type="NCBI Taxonomy" id="3028317"/>
    <lineage>
        <taxon>Bacteria</taxon>
        <taxon>Bacillati</taxon>
        <taxon>Actinomycetota</taxon>
        <taxon>Actinomycetes</taxon>
        <taxon>Micrococcales</taxon>
        <taxon>Bogoriellaceae</taxon>
        <taxon>Georgenia</taxon>
    </lineage>
</organism>
<evidence type="ECO:0000313" key="3">
    <source>
        <dbReference type="Proteomes" id="UP001165561"/>
    </source>
</evidence>
<dbReference type="EMBL" id="JARACI010000838">
    <property type="protein sequence ID" value="MDD9206290.1"/>
    <property type="molecule type" value="Genomic_DNA"/>
</dbReference>
<evidence type="ECO:0000259" key="1">
    <source>
        <dbReference type="PROSITE" id="PS50983"/>
    </source>
</evidence>
<dbReference type="Proteomes" id="UP001165561">
    <property type="component" value="Unassembled WGS sequence"/>
</dbReference>
<name>A0ABT5TYT6_9MICO</name>
<dbReference type="SUPFAM" id="SSF53807">
    <property type="entry name" value="Helical backbone' metal receptor"/>
    <property type="match status" value="1"/>
</dbReference>
<evidence type="ECO:0000313" key="2">
    <source>
        <dbReference type="EMBL" id="MDD9206290.1"/>
    </source>
</evidence>
<proteinExistence type="predicted"/>
<accession>A0ABT5TYT6</accession>
<comment type="caution">
    <text evidence="2">The sequence shown here is derived from an EMBL/GenBank/DDBJ whole genome shotgun (WGS) entry which is preliminary data.</text>
</comment>
<dbReference type="InterPro" id="IPR002491">
    <property type="entry name" value="ABC_transptr_periplasmic_BD"/>
</dbReference>
<keyword evidence="3" id="KW-1185">Reference proteome</keyword>
<sequence length="91" mass="8844">MPSSCTAVVRARPVTRGAARTHPVALGAAVVLTLAGCAAPAPEPSAAADDVAPGFPVTVASCGVEATVPAPPQRIVTIKSSATEMVLALGA</sequence>
<protein>
    <submittedName>
        <fullName evidence="2">F420-0 ABC transporter substrate-binding protein</fullName>
    </submittedName>
</protein>
<feature type="non-terminal residue" evidence="2">
    <location>
        <position position="91"/>
    </location>
</feature>
<reference evidence="2" key="1">
    <citation type="submission" date="2023-02" db="EMBL/GenBank/DDBJ databases">
        <title>Georgenia sp.10Sc9-8, isolated from a soil sample collected from the Taklamakan desert.</title>
        <authorList>
            <person name="Liu S."/>
        </authorList>
    </citation>
    <scope>NUCLEOTIDE SEQUENCE</scope>
    <source>
        <strain evidence="2">10Sc9-8</strain>
    </source>
</reference>
<gene>
    <name evidence="2" type="ORF">PU560_07385</name>
</gene>
<dbReference type="Gene3D" id="3.40.50.1980">
    <property type="entry name" value="Nitrogenase molybdenum iron protein domain"/>
    <property type="match status" value="1"/>
</dbReference>
<dbReference type="PROSITE" id="PS50983">
    <property type="entry name" value="FE_B12_PBP"/>
    <property type="match status" value="1"/>
</dbReference>